<evidence type="ECO:0000313" key="2">
    <source>
        <dbReference type="Proteomes" id="UP000682982"/>
    </source>
</evidence>
<comment type="caution">
    <text evidence="1">The sequence shown here is derived from an EMBL/GenBank/DDBJ whole genome shotgun (WGS) entry which is preliminary data.</text>
</comment>
<proteinExistence type="predicted"/>
<dbReference type="RefSeq" id="WP_212678813.1">
    <property type="nucleotide sequence ID" value="NZ_JAGSPK010000003.1"/>
</dbReference>
<dbReference type="EMBL" id="JAGSPK010000003">
    <property type="protein sequence ID" value="MBR7792773.1"/>
    <property type="molecule type" value="Genomic_DNA"/>
</dbReference>
<accession>A0ABS5H245</accession>
<gene>
    <name evidence="1" type="ORF">KDM87_09220</name>
</gene>
<organism evidence="1 2">
    <name type="scientific">Undibacterium rivi</name>
    <dbReference type="NCBI Taxonomy" id="2828729"/>
    <lineage>
        <taxon>Bacteria</taxon>
        <taxon>Pseudomonadati</taxon>
        <taxon>Pseudomonadota</taxon>
        <taxon>Betaproteobacteria</taxon>
        <taxon>Burkholderiales</taxon>
        <taxon>Oxalobacteraceae</taxon>
        <taxon>Undibacterium</taxon>
    </lineage>
</organism>
<evidence type="ECO:0000313" key="1">
    <source>
        <dbReference type="EMBL" id="MBR7792773.1"/>
    </source>
</evidence>
<sequence length="81" mass="8964">MHRHGITAIPDFPASATPLTDIAHIDAQRHDLRTAAYVETAIRLQQSHGTSCALEYLQANDVDPVTSGRVLSHPEKRRHSL</sequence>
<name>A0ABS5H245_9BURK</name>
<dbReference type="Proteomes" id="UP000682982">
    <property type="component" value="Unassembled WGS sequence"/>
</dbReference>
<keyword evidence="2" id="KW-1185">Reference proteome</keyword>
<reference evidence="1 2" key="1">
    <citation type="submission" date="2021-04" db="EMBL/GenBank/DDBJ databases">
        <title>novel species isolated from subtropical streams in China.</title>
        <authorList>
            <person name="Lu H."/>
        </authorList>
    </citation>
    <scope>NUCLEOTIDE SEQUENCE [LARGE SCALE GENOMIC DNA]</scope>
    <source>
        <strain evidence="1 2">FT147W</strain>
    </source>
</reference>
<protein>
    <submittedName>
        <fullName evidence="1">Uncharacterized protein</fullName>
    </submittedName>
</protein>